<dbReference type="PATRIC" id="fig|1121326.3.peg.3587"/>
<dbReference type="RefSeq" id="WP_278330881.1">
    <property type="nucleotide sequence ID" value="NZ_FQXL01000013.1"/>
</dbReference>
<accession>A0A162S177</accession>
<sequence length="42" mass="4620">MDPLMTFKESLSVMASGMGGIFVVLSIIYALIKTLIKVFPEK</sequence>
<keyword evidence="1" id="KW-0812">Transmembrane</keyword>
<organism evidence="2 4">
    <name type="scientific">Clostridium magnum DSM 2767</name>
    <dbReference type="NCBI Taxonomy" id="1121326"/>
    <lineage>
        <taxon>Bacteria</taxon>
        <taxon>Bacillati</taxon>
        <taxon>Bacillota</taxon>
        <taxon>Clostridia</taxon>
        <taxon>Eubacteriales</taxon>
        <taxon>Clostridiaceae</taxon>
        <taxon>Clostridium</taxon>
    </lineage>
</organism>
<keyword evidence="1" id="KW-0472">Membrane</keyword>
<keyword evidence="4" id="KW-1185">Reference proteome</keyword>
<dbReference type="NCBIfam" id="NF040909">
    <property type="entry name" value="OadG_rel_small"/>
    <property type="match status" value="1"/>
</dbReference>
<evidence type="ECO:0000313" key="2">
    <source>
        <dbReference type="EMBL" id="KZL90644.1"/>
    </source>
</evidence>
<keyword evidence="1" id="KW-1133">Transmembrane helix</keyword>
<dbReference type="EMBL" id="LWAE01000004">
    <property type="protein sequence ID" value="KZL90913.1"/>
    <property type="molecule type" value="Genomic_DNA"/>
</dbReference>
<evidence type="ECO:0000313" key="3">
    <source>
        <dbReference type="EMBL" id="KZL90913.1"/>
    </source>
</evidence>
<gene>
    <name evidence="2" type="ORF">CLMAG_35440</name>
    <name evidence="3" type="ORF">CLMAG_38240</name>
</gene>
<feature type="transmembrane region" description="Helical" evidence="1">
    <location>
        <begin position="12"/>
        <end position="32"/>
    </location>
</feature>
<dbReference type="Proteomes" id="UP000076603">
    <property type="component" value="Unassembled WGS sequence"/>
</dbReference>
<reference evidence="2 4" key="1">
    <citation type="submission" date="2016-04" db="EMBL/GenBank/DDBJ databases">
        <title>Genome sequence of Clostridium magnum DSM 2767.</title>
        <authorList>
            <person name="Poehlein A."/>
            <person name="Uhlig R."/>
            <person name="Fischer R."/>
            <person name="Bahl H."/>
            <person name="Daniel R."/>
        </authorList>
    </citation>
    <scope>NUCLEOTIDE SEQUENCE [LARGE SCALE GENOMIC DNA]</scope>
    <source>
        <strain evidence="2 4">DSM 2767</strain>
    </source>
</reference>
<evidence type="ECO:0000256" key="1">
    <source>
        <dbReference type="SAM" id="Phobius"/>
    </source>
</evidence>
<proteinExistence type="predicted"/>
<evidence type="ECO:0000313" key="4">
    <source>
        <dbReference type="Proteomes" id="UP000076603"/>
    </source>
</evidence>
<dbReference type="STRING" id="1121326.CLMAG_35440"/>
<protein>
    <recommendedName>
        <fullName evidence="5">Oxaloacetate decarboxylase, gamma chain</fullName>
    </recommendedName>
</protein>
<dbReference type="AlphaFoldDB" id="A0A162S177"/>
<name>A0A162S177_9CLOT</name>
<comment type="caution">
    <text evidence="2">The sequence shown here is derived from an EMBL/GenBank/DDBJ whole genome shotgun (WGS) entry which is preliminary data.</text>
</comment>
<dbReference type="EMBL" id="LWAE01000004">
    <property type="protein sequence ID" value="KZL90644.1"/>
    <property type="molecule type" value="Genomic_DNA"/>
</dbReference>
<evidence type="ECO:0008006" key="5">
    <source>
        <dbReference type="Google" id="ProtNLM"/>
    </source>
</evidence>